<accession>A0ACB6QXL5</accession>
<dbReference type="Proteomes" id="UP000799755">
    <property type="component" value="Unassembled WGS sequence"/>
</dbReference>
<evidence type="ECO:0000313" key="1">
    <source>
        <dbReference type="EMBL" id="KAF2471768.1"/>
    </source>
</evidence>
<name>A0ACB6QXL5_9PLEO</name>
<proteinExistence type="predicted"/>
<reference evidence="1" key="1">
    <citation type="journal article" date="2020" name="Stud. Mycol.">
        <title>101 Dothideomycetes genomes: a test case for predicting lifestyles and emergence of pathogens.</title>
        <authorList>
            <person name="Haridas S."/>
            <person name="Albert R."/>
            <person name="Binder M."/>
            <person name="Bloem J."/>
            <person name="Labutti K."/>
            <person name="Salamov A."/>
            <person name="Andreopoulos B."/>
            <person name="Baker S."/>
            <person name="Barry K."/>
            <person name="Bills G."/>
            <person name="Bluhm B."/>
            <person name="Cannon C."/>
            <person name="Castanera R."/>
            <person name="Culley D."/>
            <person name="Daum C."/>
            <person name="Ezra D."/>
            <person name="Gonzalez J."/>
            <person name="Henrissat B."/>
            <person name="Kuo A."/>
            <person name="Liang C."/>
            <person name="Lipzen A."/>
            <person name="Lutzoni F."/>
            <person name="Magnuson J."/>
            <person name="Mondo S."/>
            <person name="Nolan M."/>
            <person name="Ohm R."/>
            <person name="Pangilinan J."/>
            <person name="Park H.-J."/>
            <person name="Ramirez L."/>
            <person name="Alfaro M."/>
            <person name="Sun H."/>
            <person name="Tritt A."/>
            <person name="Yoshinaga Y."/>
            <person name="Zwiers L.-H."/>
            <person name="Turgeon B."/>
            <person name="Goodwin S."/>
            <person name="Spatafora J."/>
            <person name="Crous P."/>
            <person name="Grigoriev I."/>
        </authorList>
    </citation>
    <scope>NUCLEOTIDE SEQUENCE</scope>
    <source>
        <strain evidence="1">ATCC 200398</strain>
    </source>
</reference>
<sequence>MPLVQASRSMAAHVPKSTSHPQVYRTSRFATNADWLQFRIPLGAVSMKTVISDSGAGSRSSIRSEKLESKEQRVQITANQFFPRSESLFLVNDLITFSKRNAYERKHYFLRLPITMAILLSAVWLNINL</sequence>
<keyword evidence="2" id="KW-1185">Reference proteome</keyword>
<gene>
    <name evidence="1" type="ORF">BDR25DRAFT_354255</name>
</gene>
<protein>
    <submittedName>
        <fullName evidence="1">Uncharacterized protein</fullName>
    </submittedName>
</protein>
<comment type="caution">
    <text evidence="1">The sequence shown here is derived from an EMBL/GenBank/DDBJ whole genome shotgun (WGS) entry which is preliminary data.</text>
</comment>
<organism evidence="1 2">
    <name type="scientific">Lindgomyces ingoldianus</name>
    <dbReference type="NCBI Taxonomy" id="673940"/>
    <lineage>
        <taxon>Eukaryota</taxon>
        <taxon>Fungi</taxon>
        <taxon>Dikarya</taxon>
        <taxon>Ascomycota</taxon>
        <taxon>Pezizomycotina</taxon>
        <taxon>Dothideomycetes</taxon>
        <taxon>Pleosporomycetidae</taxon>
        <taxon>Pleosporales</taxon>
        <taxon>Lindgomycetaceae</taxon>
        <taxon>Lindgomyces</taxon>
    </lineage>
</organism>
<dbReference type="EMBL" id="MU003504">
    <property type="protein sequence ID" value="KAF2471768.1"/>
    <property type="molecule type" value="Genomic_DNA"/>
</dbReference>
<evidence type="ECO:0000313" key="2">
    <source>
        <dbReference type="Proteomes" id="UP000799755"/>
    </source>
</evidence>